<accession>A0A447IJH7</accession>
<sequence>MTLEYANEYPDILSRPTGGLVPSDRPLVRGAALTERDGKPDFVCGGAFLQDPATVSLDDCERV</sequence>
<dbReference type="EMBL" id="UZWE01000022">
    <property type="protein sequence ID" value="VDS07636.1"/>
    <property type="molecule type" value="Genomic_DNA"/>
</dbReference>
<reference evidence="1 2" key="1">
    <citation type="submission" date="2018-12" db="EMBL/GenBank/DDBJ databases">
        <authorList>
            <person name="Criscuolo A."/>
        </authorList>
    </citation>
    <scope>NUCLEOTIDE SEQUENCE [LARGE SCALE GENOMIC DNA]</scope>
    <source>
        <strain evidence="1">ACIP1116241</strain>
    </source>
</reference>
<name>A0A447IJH7_9RHOB</name>
<proteinExistence type="predicted"/>
<dbReference type="Proteomes" id="UP000270743">
    <property type="component" value="Unassembled WGS sequence"/>
</dbReference>
<evidence type="ECO:0000313" key="1">
    <source>
        <dbReference type="EMBL" id="VDS07636.1"/>
    </source>
</evidence>
<gene>
    <name evidence="1" type="ORF">PARHAE_00814</name>
</gene>
<dbReference type="AlphaFoldDB" id="A0A447IJH7"/>
<evidence type="ECO:0000313" key="2">
    <source>
        <dbReference type="Proteomes" id="UP000270743"/>
    </source>
</evidence>
<keyword evidence="2" id="KW-1185">Reference proteome</keyword>
<organism evidence="1 2">
    <name type="scientific">Paracoccus haematequi</name>
    <dbReference type="NCBI Taxonomy" id="2491866"/>
    <lineage>
        <taxon>Bacteria</taxon>
        <taxon>Pseudomonadati</taxon>
        <taxon>Pseudomonadota</taxon>
        <taxon>Alphaproteobacteria</taxon>
        <taxon>Rhodobacterales</taxon>
        <taxon>Paracoccaceae</taxon>
        <taxon>Paracoccus</taxon>
    </lineage>
</organism>
<protein>
    <submittedName>
        <fullName evidence="1">Uncharacterized protein</fullName>
    </submittedName>
</protein>